<evidence type="ECO:0000313" key="3">
    <source>
        <dbReference type="EMBL" id="WEG09426.1"/>
    </source>
</evidence>
<organism evidence="3 4">
    <name type="scientific">Microbacterium horticulturae</name>
    <dbReference type="NCBI Taxonomy" id="3028316"/>
    <lineage>
        <taxon>Bacteria</taxon>
        <taxon>Bacillati</taxon>
        <taxon>Actinomycetota</taxon>
        <taxon>Actinomycetes</taxon>
        <taxon>Micrococcales</taxon>
        <taxon>Microbacteriaceae</taxon>
        <taxon>Microbacterium</taxon>
    </lineage>
</organism>
<evidence type="ECO:0000256" key="2">
    <source>
        <dbReference type="SAM" id="Phobius"/>
    </source>
</evidence>
<dbReference type="RefSeq" id="WP_275278750.1">
    <property type="nucleotide sequence ID" value="NZ_CP119108.1"/>
</dbReference>
<sequence length="338" mass="34638">MSDPQEPVGEPIEESTSVDDVVGRAHEGLAEAEAAGRDATDESAAAASTPPADEPAAAASGEPDDAAAAEPDGAAASAEPDVVTAASADADEPVFSTPALNEVHGTYGENADAAATEAYDASRPAPATDAYPAEAGAGAAAAASIAEPAAPQPIFVQAPEEPHPRGNRGAAGGIGLIAAVCFAVLYLASGLVIGLVDGSITNDGLTDWLVDALSSWALWVPTIVFFIAFWLLGAIINRGRWGAWVIIGLLVGVAAWGGHLLGQLFEAPFWNVTASEGADIVNQQLFAPLAIAAFIIGRELTIWFGAWVAARGRRVTALNVEARREYERTLEAGPQLAR</sequence>
<proteinExistence type="predicted"/>
<feature type="transmembrane region" description="Helical" evidence="2">
    <location>
        <begin position="243"/>
        <end position="265"/>
    </location>
</feature>
<feature type="compositionally biased region" description="Low complexity" evidence="1">
    <location>
        <begin position="42"/>
        <end position="61"/>
    </location>
</feature>
<keyword evidence="2" id="KW-1133">Transmembrane helix</keyword>
<evidence type="ECO:0000256" key="1">
    <source>
        <dbReference type="SAM" id="MobiDB-lite"/>
    </source>
</evidence>
<feature type="transmembrane region" description="Helical" evidence="2">
    <location>
        <begin position="285"/>
        <end position="309"/>
    </location>
</feature>
<keyword evidence="2" id="KW-0472">Membrane</keyword>
<reference evidence="3 4" key="1">
    <citation type="submission" date="2023-03" db="EMBL/GenBank/DDBJ databases">
        <title>Genome sequence of Microbacterium sp. KACC 23027.</title>
        <authorList>
            <person name="Kim S."/>
            <person name="Heo J."/>
            <person name="Kwon S.-W."/>
        </authorList>
    </citation>
    <scope>NUCLEOTIDE SEQUENCE [LARGE SCALE GENOMIC DNA]</scope>
    <source>
        <strain evidence="3 4">KACC 23027</strain>
    </source>
</reference>
<gene>
    <name evidence="3" type="ORF">PU630_02320</name>
</gene>
<evidence type="ECO:0000313" key="4">
    <source>
        <dbReference type="Proteomes" id="UP001214553"/>
    </source>
</evidence>
<feature type="transmembrane region" description="Helical" evidence="2">
    <location>
        <begin position="216"/>
        <end position="236"/>
    </location>
</feature>
<name>A0ABY8BYZ2_9MICO</name>
<dbReference type="EMBL" id="CP119108">
    <property type="protein sequence ID" value="WEG09426.1"/>
    <property type="molecule type" value="Genomic_DNA"/>
</dbReference>
<accession>A0ABY8BYZ2</accession>
<keyword evidence="4" id="KW-1185">Reference proteome</keyword>
<feature type="compositionally biased region" description="Basic and acidic residues" evidence="1">
    <location>
        <begin position="21"/>
        <end position="40"/>
    </location>
</feature>
<protein>
    <submittedName>
        <fullName evidence="3">ABC transporter</fullName>
    </submittedName>
</protein>
<feature type="transmembrane region" description="Helical" evidence="2">
    <location>
        <begin position="174"/>
        <end position="196"/>
    </location>
</feature>
<feature type="compositionally biased region" description="Low complexity" evidence="1">
    <location>
        <begin position="68"/>
        <end position="81"/>
    </location>
</feature>
<dbReference type="Proteomes" id="UP001214553">
    <property type="component" value="Chromosome"/>
</dbReference>
<keyword evidence="2" id="KW-0812">Transmembrane</keyword>
<feature type="region of interest" description="Disordered" evidence="1">
    <location>
        <begin position="1"/>
        <end position="85"/>
    </location>
</feature>